<dbReference type="Gene3D" id="2.30.29.30">
    <property type="entry name" value="Pleckstrin-homology domain (PH domain)/Phosphotyrosine-binding domain (PTB)"/>
    <property type="match status" value="1"/>
</dbReference>
<keyword evidence="2" id="KW-0472">Membrane</keyword>
<evidence type="ECO:0000313" key="5">
    <source>
        <dbReference type="Proteomes" id="UP000023152"/>
    </source>
</evidence>
<sequence>MELHVVRKRKWSRVRKLQVDGPKMESVKNTSVRPVDPSNSPLVSARQAPECPSQAEELEDSSREENNDDEKYAFDELTDEHAITAEQVQIRENEKKSYIINLYNKPPFEIDVCWSYSLICQSHPKTEEKGKEGEAENETENKTNGLSLWCPDLSEKATKHTTFSQHRWHFFGHVRHDFHVNPNGNIPCLIVQNGADSNALAAPKRFTLCNMYSMCVCVFYSLQSLIGTYICNNNNKRDAKKKKKKTPLPTIKQQSSLSLVHDEKISSSGLAYRYWFEVVPPKGYEALGSVVVELKSPIPEDRLTDHALKYLSEQASTKHLVSKLACLREEYVQRQYPYVSCETVNEDSNVCVLRPQPQLVSGVPVLVEMAMSVRVMKSASTWQSGKGLSMDHMNKADIMRLCRIPLVVDSPLIVSKATVFRCVWSSHTIGDMSNNRCSVWEPVLGPDEYTVGHLAIGEWQYPSIHGYKLLVLKTGGADPYAFKQPLAFECIWSVHKPGWNNKNASRSKVASLWSLIPTSNCYFINIYIYITDCRRRLYPNMFASKKNMCQKSRLSQKRIRVAQPANPRDGIVFHFLRSLKVNLFGYYLLLLLLLLLFVIHIERNGEEELIIRNRDEIWPTGTGKPTELQGKIFSPQSLTNEIYCPMLCIGLIPLDTANVLPTLHIDFCTQTDASVEIVKKGYLSKKGKESFSKMQKRYCVLTTNKELSYYQGAECKNTILINDLKDVKIVDNDKAQKFNMIFSNRTYHFETENSDALEWVNAIQKVRSSETDSKNTNPLVDEALILKGQPSSTQSTLANAKSLSAMEEKRINEANTDDDLVCALLQSNLDKLKRHFSQIRTTSSFDHSFKAIQWYEELDILFTIIQTLFARWSSASVCPSNVLALKESEHLLTKEAETIITNDIMNYIAKDITENIALRLHWACLALSHYTQISTNIADQLVQYMHICIFCEI</sequence>
<feature type="compositionally biased region" description="Polar residues" evidence="1">
    <location>
        <begin position="27"/>
        <end position="42"/>
    </location>
</feature>
<proteinExistence type="predicted"/>
<feature type="compositionally biased region" description="Basic residues" evidence="1">
    <location>
        <begin position="1"/>
        <end position="16"/>
    </location>
</feature>
<dbReference type="AlphaFoldDB" id="X6N6F7"/>
<dbReference type="PROSITE" id="PS50003">
    <property type="entry name" value="PH_DOMAIN"/>
    <property type="match status" value="1"/>
</dbReference>
<protein>
    <recommendedName>
        <fullName evidence="3">PH domain-containing protein</fullName>
    </recommendedName>
</protein>
<dbReference type="InterPro" id="IPR011993">
    <property type="entry name" value="PH-like_dom_sf"/>
</dbReference>
<feature type="non-terminal residue" evidence="4">
    <location>
        <position position="953"/>
    </location>
</feature>
<gene>
    <name evidence="4" type="ORF">RFI_15340</name>
</gene>
<keyword evidence="2" id="KW-0812">Transmembrane</keyword>
<organism evidence="4 5">
    <name type="scientific">Reticulomyxa filosa</name>
    <dbReference type="NCBI Taxonomy" id="46433"/>
    <lineage>
        <taxon>Eukaryota</taxon>
        <taxon>Sar</taxon>
        <taxon>Rhizaria</taxon>
        <taxon>Retaria</taxon>
        <taxon>Foraminifera</taxon>
        <taxon>Monothalamids</taxon>
        <taxon>Reticulomyxidae</taxon>
        <taxon>Reticulomyxa</taxon>
    </lineage>
</organism>
<dbReference type="Pfam" id="PF00169">
    <property type="entry name" value="PH"/>
    <property type="match status" value="1"/>
</dbReference>
<evidence type="ECO:0000259" key="3">
    <source>
        <dbReference type="PROSITE" id="PS50003"/>
    </source>
</evidence>
<reference evidence="4 5" key="1">
    <citation type="journal article" date="2013" name="Curr. Biol.">
        <title>The Genome of the Foraminiferan Reticulomyxa filosa.</title>
        <authorList>
            <person name="Glockner G."/>
            <person name="Hulsmann N."/>
            <person name="Schleicher M."/>
            <person name="Noegel A.A."/>
            <person name="Eichinger L."/>
            <person name="Gallinger C."/>
            <person name="Pawlowski J."/>
            <person name="Sierra R."/>
            <person name="Euteneuer U."/>
            <person name="Pillet L."/>
            <person name="Moustafa A."/>
            <person name="Platzer M."/>
            <person name="Groth M."/>
            <person name="Szafranski K."/>
            <person name="Schliwa M."/>
        </authorList>
    </citation>
    <scope>NUCLEOTIDE SEQUENCE [LARGE SCALE GENOMIC DNA]</scope>
</reference>
<dbReference type="Proteomes" id="UP000023152">
    <property type="component" value="Unassembled WGS sequence"/>
</dbReference>
<dbReference type="PANTHER" id="PTHR14336">
    <property type="entry name" value="TANDEM PH DOMAIN CONTAINING PROTEIN"/>
    <property type="match status" value="1"/>
</dbReference>
<dbReference type="SUPFAM" id="SSF50729">
    <property type="entry name" value="PH domain-like"/>
    <property type="match status" value="1"/>
</dbReference>
<keyword evidence="2" id="KW-1133">Transmembrane helix</keyword>
<feature type="transmembrane region" description="Helical" evidence="2">
    <location>
        <begin position="510"/>
        <end position="530"/>
    </location>
</feature>
<dbReference type="SMART" id="SM00233">
    <property type="entry name" value="PH"/>
    <property type="match status" value="1"/>
</dbReference>
<name>X6N6F7_RETFI</name>
<accession>X6N6F7</accession>
<evidence type="ECO:0000256" key="2">
    <source>
        <dbReference type="SAM" id="Phobius"/>
    </source>
</evidence>
<feature type="transmembrane region" description="Helical" evidence="2">
    <location>
        <begin position="583"/>
        <end position="601"/>
    </location>
</feature>
<feature type="region of interest" description="Disordered" evidence="1">
    <location>
        <begin position="1"/>
        <end position="68"/>
    </location>
</feature>
<dbReference type="EMBL" id="ASPP01011237">
    <property type="protein sequence ID" value="ETO21860.1"/>
    <property type="molecule type" value="Genomic_DNA"/>
</dbReference>
<dbReference type="InterPro" id="IPR001849">
    <property type="entry name" value="PH_domain"/>
</dbReference>
<evidence type="ECO:0000256" key="1">
    <source>
        <dbReference type="SAM" id="MobiDB-lite"/>
    </source>
</evidence>
<dbReference type="InterPro" id="IPR051707">
    <property type="entry name" value="PI-Interact_SigTrans_Reg"/>
</dbReference>
<comment type="caution">
    <text evidence="4">The sequence shown here is derived from an EMBL/GenBank/DDBJ whole genome shotgun (WGS) entry which is preliminary data.</text>
</comment>
<feature type="domain" description="PH" evidence="3">
    <location>
        <begin position="676"/>
        <end position="768"/>
    </location>
</feature>
<evidence type="ECO:0000313" key="4">
    <source>
        <dbReference type="EMBL" id="ETO21860.1"/>
    </source>
</evidence>
<keyword evidence="5" id="KW-1185">Reference proteome</keyword>